<dbReference type="GO" id="GO:0022857">
    <property type="term" value="F:transmembrane transporter activity"/>
    <property type="evidence" value="ECO:0007669"/>
    <property type="project" value="InterPro"/>
</dbReference>
<keyword evidence="4 7" id="KW-0812">Transmembrane</keyword>
<feature type="transmembrane region" description="Helical" evidence="7">
    <location>
        <begin position="57"/>
        <end position="76"/>
    </location>
</feature>
<dbReference type="PANTHER" id="PTHR32196:SF69">
    <property type="entry name" value="BRANCHED-CHAIN AMINO ACID TRANSPORT SYSTEM, PERMEASE PROTEIN"/>
    <property type="match status" value="1"/>
</dbReference>
<comment type="similarity">
    <text evidence="2">Belongs to the binding-protein-dependent transport system permease family. AraH/RbsC subfamily.</text>
</comment>
<evidence type="ECO:0000313" key="9">
    <source>
        <dbReference type="Proteomes" id="UP000182332"/>
    </source>
</evidence>
<feature type="transmembrane region" description="Helical" evidence="7">
    <location>
        <begin position="250"/>
        <end position="270"/>
    </location>
</feature>
<evidence type="ECO:0000256" key="1">
    <source>
        <dbReference type="ARBA" id="ARBA00004429"/>
    </source>
</evidence>
<name>A0A1I0EMG0_9PSED</name>
<feature type="transmembrane region" description="Helical" evidence="7">
    <location>
        <begin position="132"/>
        <end position="152"/>
    </location>
</feature>
<dbReference type="OrthoDB" id="8456542at2"/>
<dbReference type="CDD" id="cd06579">
    <property type="entry name" value="TM_PBP1_transp_AraH_like"/>
    <property type="match status" value="1"/>
</dbReference>
<dbReference type="GO" id="GO:0005886">
    <property type="term" value="C:plasma membrane"/>
    <property type="evidence" value="ECO:0007669"/>
    <property type="project" value="UniProtKB-SubCell"/>
</dbReference>
<keyword evidence="3" id="KW-1003">Cell membrane</keyword>
<feature type="transmembrane region" description="Helical" evidence="7">
    <location>
        <begin position="277"/>
        <end position="296"/>
    </location>
</feature>
<dbReference type="InterPro" id="IPR001851">
    <property type="entry name" value="ABC_transp_permease"/>
</dbReference>
<sequence>MNAPLNSVARAPVATRNNAARRARMLRAALPAVSLVVLLATIFIMQPRAMSYMGLNLMLNLAVPIALATIAQMLIISVNDLDLSMGSFISFVACVAVTLLDQHPFLGWLALAGCVGVYALLGALIHSRNLPSIVVTLGMSFIWVGGAILLLPSPGGTAPQWLQALVRIKPPLIPLAIVVCLVLGLAMHFFLMRSTVGVVLRGAGGNPLAIAKAGWSLLRIKVAMYAMAGSFGVLSGLFLVGLTTSADANVALRYTLLSIAGVILGGGEFVGGRVSPMGAVLGALTLVLAGSLLSFIRISPDWQIGAQGAILIFVLALRAAVNRLEVRPL</sequence>
<feature type="transmembrane region" description="Helical" evidence="7">
    <location>
        <begin position="25"/>
        <end position="45"/>
    </location>
</feature>
<dbReference type="RefSeq" id="WP_083398777.1">
    <property type="nucleotide sequence ID" value="NZ_FOHW01000014.1"/>
</dbReference>
<reference evidence="8 9" key="1">
    <citation type="submission" date="2016-10" db="EMBL/GenBank/DDBJ databases">
        <authorList>
            <person name="de Groot N.N."/>
        </authorList>
    </citation>
    <scope>NUCLEOTIDE SEQUENCE [LARGE SCALE GENOMIC DNA]</scope>
    <source>
        <strain evidence="8 9">DSM 11363</strain>
    </source>
</reference>
<comment type="subcellular location">
    <subcellularLocation>
        <location evidence="1">Cell inner membrane</location>
        <topology evidence="1">Multi-pass membrane protein</topology>
    </subcellularLocation>
</comment>
<feature type="transmembrane region" description="Helical" evidence="7">
    <location>
        <begin position="222"/>
        <end position="244"/>
    </location>
</feature>
<feature type="transmembrane region" description="Helical" evidence="7">
    <location>
        <begin position="172"/>
        <end position="191"/>
    </location>
</feature>
<evidence type="ECO:0000256" key="2">
    <source>
        <dbReference type="ARBA" id="ARBA00007942"/>
    </source>
</evidence>
<feature type="transmembrane region" description="Helical" evidence="7">
    <location>
        <begin position="106"/>
        <end position="125"/>
    </location>
</feature>
<accession>A0A1I0EMG0</accession>
<protein>
    <submittedName>
        <fullName evidence="8">Monosaccharide ABC transporter membrane protein, CUT2 family</fullName>
    </submittedName>
</protein>
<evidence type="ECO:0000256" key="6">
    <source>
        <dbReference type="ARBA" id="ARBA00023136"/>
    </source>
</evidence>
<evidence type="ECO:0000313" key="8">
    <source>
        <dbReference type="EMBL" id="SET46656.1"/>
    </source>
</evidence>
<keyword evidence="6 7" id="KW-0472">Membrane</keyword>
<evidence type="ECO:0000256" key="5">
    <source>
        <dbReference type="ARBA" id="ARBA00022989"/>
    </source>
</evidence>
<organism evidence="8 9">
    <name type="scientific">Pseudomonas graminis</name>
    <dbReference type="NCBI Taxonomy" id="158627"/>
    <lineage>
        <taxon>Bacteria</taxon>
        <taxon>Pseudomonadati</taxon>
        <taxon>Pseudomonadota</taxon>
        <taxon>Gammaproteobacteria</taxon>
        <taxon>Pseudomonadales</taxon>
        <taxon>Pseudomonadaceae</taxon>
        <taxon>Pseudomonas</taxon>
    </lineage>
</organism>
<proteinExistence type="inferred from homology"/>
<gene>
    <name evidence="8" type="ORF">SAMN05216197_11448</name>
</gene>
<dbReference type="AlphaFoldDB" id="A0A1I0EMG0"/>
<dbReference type="PANTHER" id="PTHR32196">
    <property type="entry name" value="ABC TRANSPORTER PERMEASE PROTEIN YPHD-RELATED-RELATED"/>
    <property type="match status" value="1"/>
</dbReference>
<feature type="transmembrane region" description="Helical" evidence="7">
    <location>
        <begin position="83"/>
        <end position="100"/>
    </location>
</feature>
<dbReference type="Proteomes" id="UP000182332">
    <property type="component" value="Unassembled WGS sequence"/>
</dbReference>
<keyword evidence="5 7" id="KW-1133">Transmembrane helix</keyword>
<feature type="transmembrane region" description="Helical" evidence="7">
    <location>
        <begin position="302"/>
        <end position="321"/>
    </location>
</feature>
<dbReference type="Pfam" id="PF02653">
    <property type="entry name" value="BPD_transp_2"/>
    <property type="match status" value="1"/>
</dbReference>
<evidence type="ECO:0000256" key="4">
    <source>
        <dbReference type="ARBA" id="ARBA00022692"/>
    </source>
</evidence>
<evidence type="ECO:0000256" key="3">
    <source>
        <dbReference type="ARBA" id="ARBA00022475"/>
    </source>
</evidence>
<dbReference type="EMBL" id="FOHW01000014">
    <property type="protein sequence ID" value="SET46656.1"/>
    <property type="molecule type" value="Genomic_DNA"/>
</dbReference>
<evidence type="ECO:0000256" key="7">
    <source>
        <dbReference type="SAM" id="Phobius"/>
    </source>
</evidence>